<reference evidence="2" key="2">
    <citation type="journal article" date="2015" name="Fish Shellfish Immunol.">
        <title>Early steps in the European eel (Anguilla anguilla)-Vibrio vulnificus interaction in the gills: Role of the RtxA13 toxin.</title>
        <authorList>
            <person name="Callol A."/>
            <person name="Pajuelo D."/>
            <person name="Ebbesson L."/>
            <person name="Teles M."/>
            <person name="MacKenzie S."/>
            <person name="Amaro C."/>
        </authorList>
    </citation>
    <scope>NUCLEOTIDE SEQUENCE</scope>
</reference>
<reference evidence="2" key="1">
    <citation type="submission" date="2014-11" db="EMBL/GenBank/DDBJ databases">
        <authorList>
            <person name="Amaro Gonzalez C."/>
        </authorList>
    </citation>
    <scope>NUCLEOTIDE SEQUENCE</scope>
</reference>
<proteinExistence type="predicted"/>
<dbReference type="EMBL" id="GBXM01069849">
    <property type="protein sequence ID" value="JAH38728.1"/>
    <property type="molecule type" value="Transcribed_RNA"/>
</dbReference>
<dbReference type="AlphaFoldDB" id="A0A0E9SE18"/>
<sequence length="33" mass="3749">MTEEMTCTLHLTTLSILVFRLVLPIFAFFSGCL</sequence>
<protein>
    <submittedName>
        <fullName evidence="2">Uncharacterized protein</fullName>
    </submittedName>
</protein>
<keyword evidence="1" id="KW-0812">Transmembrane</keyword>
<keyword evidence="1" id="KW-1133">Transmembrane helix</keyword>
<keyword evidence="1" id="KW-0472">Membrane</keyword>
<name>A0A0E9SE18_ANGAN</name>
<evidence type="ECO:0000313" key="2">
    <source>
        <dbReference type="EMBL" id="JAH38728.1"/>
    </source>
</evidence>
<accession>A0A0E9SE18</accession>
<evidence type="ECO:0000256" key="1">
    <source>
        <dbReference type="SAM" id="Phobius"/>
    </source>
</evidence>
<feature type="transmembrane region" description="Helical" evidence="1">
    <location>
        <begin position="7"/>
        <end position="29"/>
    </location>
</feature>
<organism evidence="2">
    <name type="scientific">Anguilla anguilla</name>
    <name type="common">European freshwater eel</name>
    <name type="synonym">Muraena anguilla</name>
    <dbReference type="NCBI Taxonomy" id="7936"/>
    <lineage>
        <taxon>Eukaryota</taxon>
        <taxon>Metazoa</taxon>
        <taxon>Chordata</taxon>
        <taxon>Craniata</taxon>
        <taxon>Vertebrata</taxon>
        <taxon>Euteleostomi</taxon>
        <taxon>Actinopterygii</taxon>
        <taxon>Neopterygii</taxon>
        <taxon>Teleostei</taxon>
        <taxon>Anguilliformes</taxon>
        <taxon>Anguillidae</taxon>
        <taxon>Anguilla</taxon>
    </lineage>
</organism>